<evidence type="ECO:0000256" key="3">
    <source>
        <dbReference type="ARBA" id="ARBA00022692"/>
    </source>
</evidence>
<feature type="transmembrane region" description="Helical" evidence="7">
    <location>
        <begin position="12"/>
        <end position="32"/>
    </location>
</feature>
<name>A0ABW9U4S9_9BACL</name>
<accession>A0ABW9U4S9</accession>
<evidence type="ECO:0000256" key="4">
    <source>
        <dbReference type="ARBA" id="ARBA00022989"/>
    </source>
</evidence>
<dbReference type="PANTHER" id="PTHR30572">
    <property type="entry name" value="MEMBRANE COMPONENT OF TRANSPORTER-RELATED"/>
    <property type="match status" value="1"/>
</dbReference>
<feature type="domain" description="ABC3 transporter permease C-terminal" evidence="8">
    <location>
        <begin position="256"/>
        <end position="369"/>
    </location>
</feature>
<comment type="caution">
    <text evidence="9">The sequence shown here is derived from an EMBL/GenBank/DDBJ whole genome shotgun (WGS) entry which is preliminary data.</text>
</comment>
<evidence type="ECO:0000313" key="10">
    <source>
        <dbReference type="Proteomes" id="UP000467637"/>
    </source>
</evidence>
<evidence type="ECO:0000313" key="9">
    <source>
        <dbReference type="EMBL" id="MVQ34403.1"/>
    </source>
</evidence>
<dbReference type="Pfam" id="PF02687">
    <property type="entry name" value="FtsX"/>
    <property type="match status" value="1"/>
</dbReference>
<dbReference type="InterPro" id="IPR050250">
    <property type="entry name" value="Macrolide_Exporter_MacB"/>
</dbReference>
<evidence type="ECO:0000256" key="5">
    <source>
        <dbReference type="ARBA" id="ARBA00023136"/>
    </source>
</evidence>
<evidence type="ECO:0000256" key="6">
    <source>
        <dbReference type="ARBA" id="ARBA00038076"/>
    </source>
</evidence>
<comment type="subcellular location">
    <subcellularLocation>
        <location evidence="1">Cell membrane</location>
        <topology evidence="1">Multi-pass membrane protein</topology>
    </subcellularLocation>
</comment>
<reference evidence="9 10" key="1">
    <citation type="submission" date="2019-12" db="EMBL/GenBank/DDBJ databases">
        <authorList>
            <person name="Huq M.A."/>
        </authorList>
    </citation>
    <scope>NUCLEOTIDE SEQUENCE [LARGE SCALE GENOMIC DNA]</scope>
    <source>
        <strain evidence="9 10">MAH-34</strain>
    </source>
</reference>
<dbReference type="InterPro" id="IPR003838">
    <property type="entry name" value="ABC3_permease_C"/>
</dbReference>
<evidence type="ECO:0000256" key="1">
    <source>
        <dbReference type="ARBA" id="ARBA00004651"/>
    </source>
</evidence>
<dbReference type="EMBL" id="WSEM01000006">
    <property type="protein sequence ID" value="MVQ34403.1"/>
    <property type="molecule type" value="Genomic_DNA"/>
</dbReference>
<protein>
    <submittedName>
        <fullName evidence="9">FtsX-like permease family protein</fullName>
    </submittedName>
</protein>
<feature type="transmembrane region" description="Helical" evidence="7">
    <location>
        <begin position="255"/>
        <end position="277"/>
    </location>
</feature>
<proteinExistence type="inferred from homology"/>
<comment type="similarity">
    <text evidence="6">Belongs to the ABC-4 integral membrane protein family.</text>
</comment>
<keyword evidence="2" id="KW-1003">Cell membrane</keyword>
<sequence length="376" mass="42915">MNVFNRLYHQVRAYPFTFFILILSSTLSIGIITTTLHNINKTVEIENYLNQFQINNKISFSLEFQDKFEIKAITDTFRHMSSSSNLWIQNMTVETEKGLISPMIEYWNSNTFNKLPLVEGNAIQKKSLELGNKVCMVGQAYIPYLTNRDGKRYIKLDNENFEVTGIIGTEKGKSPYLEHRIVIPVTSLTQRMETKLLAQKNVSVVLYGDPAQLLKDYDIIKGYSSEVFKISQPDFSSLKGVTSNFSYLGHLGDQFTFIVIVYVLALINSINITIYWVKERRGEIAVKKAFGIQNMTIAFSFYSELLVVYMLSAFLIILVQLGISGFIGEWIGYPYRITMADLINHSVLVFVTTLLVVILPIAASRNIQPVELMRKV</sequence>
<evidence type="ECO:0000256" key="7">
    <source>
        <dbReference type="SAM" id="Phobius"/>
    </source>
</evidence>
<feature type="transmembrane region" description="Helical" evidence="7">
    <location>
        <begin position="343"/>
        <end position="363"/>
    </location>
</feature>
<dbReference type="Proteomes" id="UP000467637">
    <property type="component" value="Unassembled WGS sequence"/>
</dbReference>
<feature type="transmembrane region" description="Helical" evidence="7">
    <location>
        <begin position="297"/>
        <end position="323"/>
    </location>
</feature>
<evidence type="ECO:0000259" key="8">
    <source>
        <dbReference type="Pfam" id="PF02687"/>
    </source>
</evidence>
<evidence type="ECO:0000256" key="2">
    <source>
        <dbReference type="ARBA" id="ARBA00022475"/>
    </source>
</evidence>
<gene>
    <name evidence="9" type="ORF">GON05_07030</name>
</gene>
<keyword evidence="5 7" id="KW-0472">Membrane</keyword>
<keyword evidence="10" id="KW-1185">Reference proteome</keyword>
<organism evidence="9 10">
    <name type="scientific">Paenibacillus anseongense</name>
    <dbReference type="NCBI Taxonomy" id="2682845"/>
    <lineage>
        <taxon>Bacteria</taxon>
        <taxon>Bacillati</taxon>
        <taxon>Bacillota</taxon>
        <taxon>Bacilli</taxon>
        <taxon>Bacillales</taxon>
        <taxon>Paenibacillaceae</taxon>
        <taxon>Paenibacillus</taxon>
    </lineage>
</organism>
<keyword evidence="4 7" id="KW-1133">Transmembrane helix</keyword>
<keyword evidence="3 7" id="KW-0812">Transmembrane</keyword>
<dbReference type="PANTHER" id="PTHR30572:SF4">
    <property type="entry name" value="ABC TRANSPORTER PERMEASE YTRF"/>
    <property type="match status" value="1"/>
</dbReference>